<gene>
    <name evidence="1" type="ORF">GFC01_16105</name>
</gene>
<name>A0A6N7IVY2_9FIRM</name>
<dbReference type="InterPro" id="IPR009057">
    <property type="entry name" value="Homeodomain-like_sf"/>
</dbReference>
<comment type="caution">
    <text evidence="1">The sequence shown here is derived from an EMBL/GenBank/DDBJ whole genome shotgun (WGS) entry which is preliminary data.</text>
</comment>
<organism evidence="1 2">
    <name type="scientific">Desulfofundulus thermobenzoicus</name>
    <dbReference type="NCBI Taxonomy" id="29376"/>
    <lineage>
        <taxon>Bacteria</taxon>
        <taxon>Bacillati</taxon>
        <taxon>Bacillota</taxon>
        <taxon>Clostridia</taxon>
        <taxon>Eubacteriales</taxon>
        <taxon>Peptococcaceae</taxon>
        <taxon>Desulfofundulus</taxon>
    </lineage>
</organism>
<reference evidence="1 2" key="1">
    <citation type="submission" date="2019-10" db="EMBL/GenBank/DDBJ databases">
        <title>Comparative genomics of sulfur disproportionating microorganisms.</title>
        <authorList>
            <person name="Ward L.M."/>
            <person name="Bertran E."/>
            <person name="Johnston D."/>
        </authorList>
    </citation>
    <scope>NUCLEOTIDE SEQUENCE [LARGE SCALE GENOMIC DNA]</scope>
    <source>
        <strain evidence="1 2">DSM 14055</strain>
    </source>
</reference>
<dbReference type="Pfam" id="PF13565">
    <property type="entry name" value="HTH_32"/>
    <property type="match status" value="1"/>
</dbReference>
<dbReference type="AlphaFoldDB" id="A0A6N7IVY2"/>
<evidence type="ECO:0000313" key="1">
    <source>
        <dbReference type="EMBL" id="MQL53753.1"/>
    </source>
</evidence>
<protein>
    <submittedName>
        <fullName evidence="1">Uncharacterized protein</fullName>
    </submittedName>
</protein>
<dbReference type="EMBL" id="WHYR01000065">
    <property type="protein sequence ID" value="MQL53753.1"/>
    <property type="molecule type" value="Genomic_DNA"/>
</dbReference>
<dbReference type="RefSeq" id="WP_152948210.1">
    <property type="nucleotide sequence ID" value="NZ_WHYR01000065.1"/>
</dbReference>
<dbReference type="OrthoDB" id="10002227at2"/>
<sequence length="239" mass="26999">MHCPQLPAEQSLVLGERRYARAAQALGQDVLLRLIIFVLYVLGFPRELIAKLFGYQVPGVKTLVDRVLSNGLEGFVDHRKIKMIPEEKPVTITQGESYKQIHLLDKVIVIPDHDRLAKKVLSVTLTEAGLLSNAEGAQILGYTPQAFGRLRERYRQKGSAGLIDQRQGQKSDYKVTPEVKAELIYQVCTRIAEGIPFSSEDIWAALNERFPEKKISPRTVRYHLNRLGFPQVKGLVKKN</sequence>
<keyword evidence="2" id="KW-1185">Reference proteome</keyword>
<dbReference type="SUPFAM" id="SSF46689">
    <property type="entry name" value="Homeodomain-like"/>
    <property type="match status" value="1"/>
</dbReference>
<evidence type="ECO:0000313" key="2">
    <source>
        <dbReference type="Proteomes" id="UP000441717"/>
    </source>
</evidence>
<accession>A0A6N7IVY2</accession>
<proteinExistence type="predicted"/>
<dbReference type="Proteomes" id="UP000441717">
    <property type="component" value="Unassembled WGS sequence"/>
</dbReference>